<evidence type="ECO:0000313" key="2">
    <source>
        <dbReference type="EMBL" id="GBG97093.1"/>
    </source>
</evidence>
<proteinExistence type="predicted"/>
<dbReference type="RefSeq" id="WP_109246054.1">
    <property type="nucleotide sequence ID" value="NZ_BFFO01000007.1"/>
</dbReference>
<feature type="domain" description="SprT-like" evidence="1">
    <location>
        <begin position="6"/>
        <end position="159"/>
    </location>
</feature>
<accession>A0A2R5HGA2</accession>
<keyword evidence="3" id="KW-1185">Reference proteome</keyword>
<dbReference type="Pfam" id="PF10263">
    <property type="entry name" value="SprT-like"/>
    <property type="match status" value="1"/>
</dbReference>
<dbReference type="Proteomes" id="UP000245021">
    <property type="component" value="Unassembled WGS sequence"/>
</dbReference>
<dbReference type="InterPro" id="IPR006640">
    <property type="entry name" value="SprT-like_domain"/>
</dbReference>
<gene>
    <name evidence="2" type="primary">sprT</name>
    <name evidence="2" type="ORF">NtB2_01230</name>
</gene>
<name>A0A2R5HGA2_9LACT</name>
<dbReference type="SMART" id="SM00731">
    <property type="entry name" value="SprT"/>
    <property type="match status" value="1"/>
</dbReference>
<reference evidence="2 3" key="1">
    <citation type="journal article" date="2018" name="Genome Announc.">
        <title>Draft Genome Sequence of Lactococcus sp. Strain NtB2 (JCM 32569), Isolated from the Gut of the Higher Termite Nasutitermes takasagoensis.</title>
        <authorList>
            <person name="Noda S."/>
            <person name="Aihara C."/>
            <person name="Yuki M."/>
            <person name="Ohkuma M."/>
        </authorList>
    </citation>
    <scope>NUCLEOTIDE SEQUENCE [LARGE SCALE GENOMIC DNA]</scope>
    <source>
        <strain evidence="2 3">NtB2</strain>
    </source>
</reference>
<dbReference type="OrthoDB" id="9799909at2"/>
<dbReference type="EMBL" id="BFFO01000007">
    <property type="protein sequence ID" value="GBG97093.1"/>
    <property type="molecule type" value="Genomic_DNA"/>
</dbReference>
<sequence>MSDFDNLINDYVHKVAERDFGRPFLHRAQFLPLNYHGNTAGRMNPNSRILHADPEERRKSDIVIELRARDFMDPKFVKTVRHELIHYFLYIDGEDFGHNRAFKQMSNQVDAGGTYHHRGLEYLYLRLACPHCKKVYRQNYQSENAGQTCPNCQSAKLEVEDLFGYNKAWMKQADHRRQEILEHPRYVVGLPDGSYIRGEASYLPLGPVKGGRQLVQPISIAQDKSTMSLRQAFWTRDLAEARREADQREGQVLDHYQAWDDFVESPYLYRCKDCKRYERRESPFCLDNIGCQRCDSQRFEFKGIR</sequence>
<protein>
    <submittedName>
        <fullName evidence="2">SprT family metallopeptidase</fullName>
    </submittedName>
</protein>
<organism evidence="2 3">
    <name type="scientific">Lactococcus termiticola</name>
    <dbReference type="NCBI Taxonomy" id="2169526"/>
    <lineage>
        <taxon>Bacteria</taxon>
        <taxon>Bacillati</taxon>
        <taxon>Bacillota</taxon>
        <taxon>Bacilli</taxon>
        <taxon>Lactobacillales</taxon>
        <taxon>Streptococcaceae</taxon>
        <taxon>Lactococcus</taxon>
    </lineage>
</organism>
<evidence type="ECO:0000313" key="3">
    <source>
        <dbReference type="Proteomes" id="UP000245021"/>
    </source>
</evidence>
<comment type="caution">
    <text evidence="2">The sequence shown here is derived from an EMBL/GenBank/DDBJ whole genome shotgun (WGS) entry which is preliminary data.</text>
</comment>
<dbReference type="GO" id="GO:0006950">
    <property type="term" value="P:response to stress"/>
    <property type="evidence" value="ECO:0007669"/>
    <property type="project" value="UniProtKB-ARBA"/>
</dbReference>
<dbReference type="AlphaFoldDB" id="A0A2R5HGA2"/>
<evidence type="ECO:0000259" key="1">
    <source>
        <dbReference type="SMART" id="SM00731"/>
    </source>
</evidence>